<gene>
    <name evidence="2" type="ORF">SAMN05421670_3070</name>
</gene>
<evidence type="ECO:0000313" key="3">
    <source>
        <dbReference type="Proteomes" id="UP000198734"/>
    </source>
</evidence>
<reference evidence="3" key="1">
    <citation type="submission" date="2016-10" db="EMBL/GenBank/DDBJ databases">
        <authorList>
            <person name="Varghese N."/>
            <person name="Submissions S."/>
        </authorList>
    </citation>
    <scope>NUCLEOTIDE SEQUENCE [LARGE SCALE GENOMIC DNA]</scope>
    <source>
        <strain evidence="3">DSM 11706</strain>
    </source>
</reference>
<name>A0A1I6A1R6_9BACI</name>
<dbReference type="OrthoDB" id="139410at2"/>
<accession>A0A1I6A1R6</accession>
<dbReference type="InterPro" id="IPR050194">
    <property type="entry name" value="Glycosyltransferase_grp1"/>
</dbReference>
<dbReference type="SUPFAM" id="SSF53756">
    <property type="entry name" value="UDP-Glycosyltransferase/glycogen phosphorylase"/>
    <property type="match status" value="1"/>
</dbReference>
<sequence>MKVLWLTNISLPEACQLMNETPPPFGGWLINASIGLSSKENIKLSIAFPRSSSKDITQLHGKKINYFTFPFVDMKDKESIRNNNHLKKILKTLKPDLVHIFGTEFPHSLAMVNACNEYGIKTVITIQGLVSIISKHYTAGLPVWVQKRFTFRDFVKQNNILQQKKGFEKSGLIEIEAIQKAAHIIGRTTWDRVCTSQINSSASYYFCNETLREEFYKHEWSLESCEKYTIFLSQASYPIKGLHYMLEALPLILEKYPEAKVYIAGPDIIASSNIKERLKKSSYTKYIAELIKKNNLKKHVFFTGLLDEERMCDRFLKSNVFVSPSSIENESNSLSEAKLLGVPCVTSFVGGVIDRINNKSDGFLYQTDAPYMLAHYVCEIFGNEKLALDFSKNARKHALQTHDKEINLNSLLNIYTNIYSN</sequence>
<dbReference type="STRING" id="126156.SAMN05421670_3070"/>
<dbReference type="CDD" id="cd03801">
    <property type="entry name" value="GT4_PimA-like"/>
    <property type="match status" value="1"/>
</dbReference>
<organism evidence="2 3">
    <name type="scientific">Psychrobacillus psychrotolerans</name>
    <dbReference type="NCBI Taxonomy" id="126156"/>
    <lineage>
        <taxon>Bacteria</taxon>
        <taxon>Bacillati</taxon>
        <taxon>Bacillota</taxon>
        <taxon>Bacilli</taxon>
        <taxon>Bacillales</taxon>
        <taxon>Bacillaceae</taxon>
        <taxon>Psychrobacillus</taxon>
    </lineage>
</organism>
<dbReference type="Gene3D" id="3.40.50.2000">
    <property type="entry name" value="Glycogen Phosphorylase B"/>
    <property type="match status" value="2"/>
</dbReference>
<dbReference type="PANTHER" id="PTHR45947:SF13">
    <property type="entry name" value="TRANSFERASE"/>
    <property type="match status" value="1"/>
</dbReference>
<dbReference type="GO" id="GO:0016757">
    <property type="term" value="F:glycosyltransferase activity"/>
    <property type="evidence" value="ECO:0007669"/>
    <property type="project" value="InterPro"/>
</dbReference>
<keyword evidence="2" id="KW-0808">Transferase</keyword>
<dbReference type="AlphaFoldDB" id="A0A1I6A1R6"/>
<keyword evidence="3" id="KW-1185">Reference proteome</keyword>
<evidence type="ECO:0000259" key="1">
    <source>
        <dbReference type="Pfam" id="PF00534"/>
    </source>
</evidence>
<dbReference type="EMBL" id="FOXU01000006">
    <property type="protein sequence ID" value="SFQ62598.1"/>
    <property type="molecule type" value="Genomic_DNA"/>
</dbReference>
<dbReference type="InterPro" id="IPR001296">
    <property type="entry name" value="Glyco_trans_1"/>
</dbReference>
<protein>
    <submittedName>
        <fullName evidence="2">Glycosyltransferase involved in cell wall bisynthesis</fullName>
    </submittedName>
</protein>
<dbReference type="Proteomes" id="UP000198734">
    <property type="component" value="Unassembled WGS sequence"/>
</dbReference>
<proteinExistence type="predicted"/>
<dbReference type="Pfam" id="PF00534">
    <property type="entry name" value="Glycos_transf_1"/>
    <property type="match status" value="1"/>
</dbReference>
<feature type="domain" description="Glycosyl transferase family 1" evidence="1">
    <location>
        <begin position="224"/>
        <end position="397"/>
    </location>
</feature>
<dbReference type="RefSeq" id="WP_093537738.1">
    <property type="nucleotide sequence ID" value="NZ_FOXU01000006.1"/>
</dbReference>
<dbReference type="PANTHER" id="PTHR45947">
    <property type="entry name" value="SULFOQUINOVOSYL TRANSFERASE SQD2"/>
    <property type="match status" value="1"/>
</dbReference>
<evidence type="ECO:0000313" key="2">
    <source>
        <dbReference type="EMBL" id="SFQ62598.1"/>
    </source>
</evidence>